<comment type="caution">
    <text evidence="4">The sequence shown here is derived from an EMBL/GenBank/DDBJ whole genome shotgun (WGS) entry which is preliminary data.</text>
</comment>
<dbReference type="PANTHER" id="PTHR31138">
    <property type="entry name" value="CHROMOSOME 19, WHOLE GENOME SHOTGUN SEQUENCE"/>
    <property type="match status" value="1"/>
</dbReference>
<reference evidence="4" key="1">
    <citation type="journal article" date="2021" name="IMA Fungus">
        <title>Genomic characterization of three marine fungi, including Emericellopsis atlantica sp. nov. with signatures of a generalist lifestyle and marine biomass degradation.</title>
        <authorList>
            <person name="Hagestad O.C."/>
            <person name="Hou L."/>
            <person name="Andersen J.H."/>
            <person name="Hansen E.H."/>
            <person name="Altermark B."/>
            <person name="Li C."/>
            <person name="Kuhnert E."/>
            <person name="Cox R.J."/>
            <person name="Crous P.W."/>
            <person name="Spatafora J.W."/>
            <person name="Lail K."/>
            <person name="Amirebrahimi M."/>
            <person name="Lipzen A."/>
            <person name="Pangilinan J."/>
            <person name="Andreopoulos W."/>
            <person name="Hayes R.D."/>
            <person name="Ng V."/>
            <person name="Grigoriev I.V."/>
            <person name="Jackson S.A."/>
            <person name="Sutton T.D.S."/>
            <person name="Dobson A.D.W."/>
            <person name="Rama T."/>
        </authorList>
    </citation>
    <scope>NUCLEOTIDE SEQUENCE</scope>
    <source>
        <strain evidence="4">TRa018bII</strain>
    </source>
</reference>
<feature type="domain" description="HAM1-like C-terminal" evidence="2">
    <location>
        <begin position="488"/>
        <end position="646"/>
    </location>
</feature>
<dbReference type="GO" id="GO:0008289">
    <property type="term" value="F:lipid binding"/>
    <property type="evidence" value="ECO:0007669"/>
    <property type="project" value="InterPro"/>
</dbReference>
<feature type="compositionally biased region" description="Basic and acidic residues" evidence="1">
    <location>
        <begin position="139"/>
        <end position="150"/>
    </location>
</feature>
<dbReference type="PANTHER" id="PTHR31138:SF1">
    <property type="entry name" value="PDZ DOMAIN-CONTAINING PROTEIN"/>
    <property type="match status" value="1"/>
</dbReference>
<evidence type="ECO:0000259" key="2">
    <source>
        <dbReference type="Pfam" id="PF14613"/>
    </source>
</evidence>
<dbReference type="OrthoDB" id="19394at2759"/>
<dbReference type="Pfam" id="PF14613">
    <property type="entry name" value="HAM1_C"/>
    <property type="match status" value="1"/>
</dbReference>
<dbReference type="Pfam" id="PF19343">
    <property type="entry name" value="HAM1_N"/>
    <property type="match status" value="1"/>
</dbReference>
<dbReference type="AlphaFoldDB" id="A0A9P7Y7P5"/>
<dbReference type="InterPro" id="IPR045967">
    <property type="entry name" value="HAM1-like_N"/>
</dbReference>
<feature type="region of interest" description="Disordered" evidence="1">
    <location>
        <begin position="116"/>
        <end position="150"/>
    </location>
</feature>
<gene>
    <name evidence="4" type="ORF">BJ875DRAFT_477613</name>
</gene>
<dbReference type="SUPFAM" id="SSF55394">
    <property type="entry name" value="Bactericidal permeability-increasing protein, BPI"/>
    <property type="match status" value="1"/>
</dbReference>
<feature type="region of interest" description="Disordered" evidence="1">
    <location>
        <begin position="645"/>
        <end position="697"/>
    </location>
</feature>
<organism evidence="4 5">
    <name type="scientific">Amylocarpus encephaloides</name>
    <dbReference type="NCBI Taxonomy" id="45428"/>
    <lineage>
        <taxon>Eukaryota</taxon>
        <taxon>Fungi</taxon>
        <taxon>Dikarya</taxon>
        <taxon>Ascomycota</taxon>
        <taxon>Pezizomycotina</taxon>
        <taxon>Leotiomycetes</taxon>
        <taxon>Helotiales</taxon>
        <taxon>Helotiales incertae sedis</taxon>
        <taxon>Amylocarpus</taxon>
    </lineage>
</organism>
<feature type="region of interest" description="Disordered" evidence="1">
    <location>
        <begin position="1"/>
        <end position="20"/>
    </location>
</feature>
<dbReference type="InterPro" id="IPR027842">
    <property type="entry name" value="HAM1-like_C"/>
</dbReference>
<evidence type="ECO:0000256" key="1">
    <source>
        <dbReference type="SAM" id="MobiDB-lite"/>
    </source>
</evidence>
<sequence length="771" mass="85245">MAGDAATSAADKVNPNEDQLKQIDLAADENTWHDVSDMSAGNIKGQIKSTYSKQKPVNKEDLHETAGNAIQTANPDGSRDPADAAQRAGHDQAYGTNSGVDAHQGAQEGANTLKQRMSENLPDETKEEARKRGQQTKQATKDYLSKKMPQERREQTIWRLKKMVVECQGHPDYNQAITTLLNLAEQYAGHANTVGQQSTGTVKGAHADSSLKKAEADLRLLIERFANGTSMNDLLDSVNLIYKDADKDPELKSWFKQIDAYIRKCLKQQGFIMEDQATEEWNKLYDQGQFLLRDRYRNHTDRIVDEVKFLADQFDTDPQNKRFAESMQKLFNDLGNDENGKPTFKPHLVKDLSDVILPAIFESIQYVPIPRIEYSDPQFDAVIENLVVESDNLMPNIFELANDNYFRWGRKKISNNNHNSIMLSVSGIQMDLRDVSYYVKRKQGTLKVSDLGVADIYLGGQGFSFKVKLSTADDKDRQNFFKVDKVDVEVKNFDIKLKQSKHKLLFGLFKPLMLKVMRPALQKAFEKIIKDKVHELDSMAYQVKLEADRAAKEVKENPENAPNIYQRYVSAVQKKILQGQKKAEDVKKNTTVNMAMTQNDSIFPDLKLPGGISSKATEYKDLALKGNSWETPVFALGSAKASTDIPKAVDPTRKSHRVTQGGVRGPSMTNQLHDPSAYAGGMSGAGTSNTLSADSTAGNQNSAITGFGSQVDQAFGQNSTVTPVSTTGASTSATNGQALNGAITGTTTNGAVNGKFNTQFGADNPVMTGRV</sequence>
<feature type="domain" description="HAM1-like N-terminal" evidence="3">
    <location>
        <begin position="1"/>
        <end position="476"/>
    </location>
</feature>
<evidence type="ECO:0000259" key="3">
    <source>
        <dbReference type="Pfam" id="PF19343"/>
    </source>
</evidence>
<accession>A0A9P7Y7P5</accession>
<evidence type="ECO:0000313" key="5">
    <source>
        <dbReference type="Proteomes" id="UP000824998"/>
    </source>
</evidence>
<dbReference type="EMBL" id="MU251956">
    <property type="protein sequence ID" value="KAG9228382.1"/>
    <property type="molecule type" value="Genomic_DNA"/>
</dbReference>
<dbReference type="Gene3D" id="3.15.10.10">
    <property type="entry name" value="Bactericidal permeability-increasing protein, domain 1"/>
    <property type="match status" value="1"/>
</dbReference>
<dbReference type="Proteomes" id="UP000824998">
    <property type="component" value="Unassembled WGS sequence"/>
</dbReference>
<name>A0A9P7Y7P5_9HELO</name>
<feature type="region of interest" description="Disordered" evidence="1">
    <location>
        <begin position="36"/>
        <end position="104"/>
    </location>
</feature>
<keyword evidence="5" id="KW-1185">Reference proteome</keyword>
<dbReference type="InterPro" id="IPR017943">
    <property type="entry name" value="Bactericidal_perm-incr_a/b_dom"/>
</dbReference>
<proteinExistence type="predicted"/>
<evidence type="ECO:0000313" key="4">
    <source>
        <dbReference type="EMBL" id="KAG9228382.1"/>
    </source>
</evidence>
<feature type="compositionally biased region" description="Polar residues" evidence="1">
    <location>
        <begin position="685"/>
        <end position="697"/>
    </location>
</feature>
<protein>
    <submittedName>
        <fullName evidence="4">Uncharacterized protein</fullName>
    </submittedName>
</protein>